<name>A0ABX8SC21_9ACTN</name>
<evidence type="ECO:0000313" key="3">
    <source>
        <dbReference type="Proteomes" id="UP000887023"/>
    </source>
</evidence>
<keyword evidence="1" id="KW-0732">Signal</keyword>
<dbReference type="InterPro" id="IPR050583">
    <property type="entry name" value="Mycobacterial_A85_antigen"/>
</dbReference>
<gene>
    <name evidence="2" type="ORF">KV203_03790</name>
</gene>
<dbReference type="InterPro" id="IPR029058">
    <property type="entry name" value="AB_hydrolase_fold"/>
</dbReference>
<evidence type="ECO:0000256" key="1">
    <source>
        <dbReference type="SAM" id="SignalP"/>
    </source>
</evidence>
<dbReference type="InterPro" id="IPR000801">
    <property type="entry name" value="Esterase-like"/>
</dbReference>
<sequence length="346" mass="36427">MVRVAIGAIAALISTSVAIPVGSAAPVDPIVTGNSLLHAVTAPNGSYVEKATLEDDRHLTIYVHSASMNKTVPLQVQRPADTSVPRPVLYLLNGAGGGEDSATWEAKSDALEFLADKNVNVVSPVGGKWSYYADWRAPDPELGVNKWQTFLLDEIPPLVDAALGSSGLNALAGISTSGTTVLALAEARPGMYKSVAAYSGCAQISDPIGYQFVKVTVNVWGGGNVDNMYGPQGDPMWAEHDPVLHAEKLRGTTLYVSSGNGLPGSHDTLTDSHLQAQGPGGLANQMVVGGAIEVGTNFCSHNLANKLSELQIPATFNFRPNGTHSWGYWEDDFKASWPVIAPPIGL</sequence>
<dbReference type="EMBL" id="CP079105">
    <property type="protein sequence ID" value="QXQ14539.1"/>
    <property type="molecule type" value="Genomic_DNA"/>
</dbReference>
<accession>A0ABX8SC21</accession>
<dbReference type="RefSeq" id="WP_174522028.1">
    <property type="nucleotide sequence ID" value="NZ_CBCRUZ010000004.1"/>
</dbReference>
<dbReference type="Gene3D" id="3.40.50.1820">
    <property type="entry name" value="alpha/beta hydrolase"/>
    <property type="match status" value="1"/>
</dbReference>
<protein>
    <submittedName>
        <fullName evidence="2">Esterase family protein</fullName>
    </submittedName>
</protein>
<keyword evidence="3" id="KW-1185">Reference proteome</keyword>
<feature type="chain" id="PRO_5046130840" evidence="1">
    <location>
        <begin position="19"/>
        <end position="346"/>
    </location>
</feature>
<organism evidence="2 3">
    <name type="scientific">Skermania pinensis</name>
    <dbReference type="NCBI Taxonomy" id="39122"/>
    <lineage>
        <taxon>Bacteria</taxon>
        <taxon>Bacillati</taxon>
        <taxon>Actinomycetota</taxon>
        <taxon>Actinomycetes</taxon>
        <taxon>Mycobacteriales</taxon>
        <taxon>Gordoniaceae</taxon>
        <taxon>Skermania</taxon>
    </lineage>
</organism>
<dbReference type="Proteomes" id="UP000887023">
    <property type="component" value="Chromosome"/>
</dbReference>
<dbReference type="SUPFAM" id="SSF53474">
    <property type="entry name" value="alpha/beta-Hydrolases"/>
    <property type="match status" value="1"/>
</dbReference>
<evidence type="ECO:0000313" key="2">
    <source>
        <dbReference type="EMBL" id="QXQ14539.1"/>
    </source>
</evidence>
<dbReference type="Pfam" id="PF00756">
    <property type="entry name" value="Esterase"/>
    <property type="match status" value="1"/>
</dbReference>
<proteinExistence type="predicted"/>
<dbReference type="PANTHER" id="PTHR48098">
    <property type="entry name" value="ENTEROCHELIN ESTERASE-RELATED"/>
    <property type="match status" value="1"/>
</dbReference>
<reference evidence="2" key="1">
    <citation type="submission" date="2021-07" db="EMBL/GenBank/DDBJ databases">
        <title>Candidatus Kaistella beijingensis sp. nov. isolated from a municipal wastewater treatment plant is involved in sludge foaming.</title>
        <authorList>
            <person name="Song Y."/>
            <person name="Liu S.-J."/>
        </authorList>
    </citation>
    <scope>NUCLEOTIDE SEQUENCE</scope>
    <source>
        <strain evidence="2">DSM 43998</strain>
    </source>
</reference>
<feature type="signal peptide" evidence="1">
    <location>
        <begin position="1"/>
        <end position="18"/>
    </location>
</feature>
<dbReference type="PANTHER" id="PTHR48098:SF1">
    <property type="entry name" value="DIACYLGLYCEROL ACYLTRANSFERASE_MYCOLYLTRANSFERASE AG85A"/>
    <property type="match status" value="1"/>
</dbReference>